<sequence length="519" mass="55580">MTRNTLIIASALLIIVLLQLAFVFTALPVLLLAALTPIVAALAFWLLLSSSAITVDDTTESADLLSTALPTVTEATSKMAIGAAEVSFLIDGLNKDIGSSGEQAEHIVTASERLTHASLAMRNNLGTITHTLQTTASAASSSFSGLQSGVADMSTLAGEIGRAAESLNALNERTEKIEQVTEVINGVAEQTNLLALNAAIEAARAGEQGRGFAVVADEVRALAAKTAAATGNIAEMLRAIRSQSQETASAMSGLVGLSEEVSSQLTELVAHFKTITEEVSATSDAIAEVNQAGTDVNDTSLTISEAIQNISQALHNTEKRGTSVANQATQVSEETETIYRALSEFDRETFYSAILNEANSAASAIAELLEDLVERGELTTQQLFSVDYQPIANTSPQKYSTSYDSLTDRLFPAIQEPILTRHSNALYAGAVDRNGYFPTHNKKFSQPLTGDFDRDLLHNRTKRIFNDRTGSRCGSNTEHMLLQTYKRDTGEVLHDLSVPIIVNGKHWGGFRIGFKRADD</sequence>
<dbReference type="SMART" id="SM00283">
    <property type="entry name" value="MA"/>
    <property type="match status" value="1"/>
</dbReference>
<evidence type="ECO:0000313" key="7">
    <source>
        <dbReference type="EMBL" id="WLD59268.1"/>
    </source>
</evidence>
<dbReference type="InterPro" id="IPR004090">
    <property type="entry name" value="Chemotax_Me-accpt_rcpt"/>
</dbReference>
<accession>A0AB38YIM5</accession>
<proteinExistence type="inferred from homology"/>
<feature type="transmembrane region" description="Helical" evidence="5">
    <location>
        <begin position="6"/>
        <end position="24"/>
    </location>
</feature>
<dbReference type="Pfam" id="PF00015">
    <property type="entry name" value="MCPsignal"/>
    <property type="match status" value="1"/>
</dbReference>
<dbReference type="GO" id="GO:0016020">
    <property type="term" value="C:membrane"/>
    <property type="evidence" value="ECO:0007669"/>
    <property type="project" value="UniProtKB-SubCell"/>
</dbReference>
<comment type="subcellular location">
    <subcellularLocation>
        <location evidence="1">Membrane</location>
    </subcellularLocation>
</comment>
<feature type="domain" description="Methyl-accepting transducer" evidence="6">
    <location>
        <begin position="75"/>
        <end position="311"/>
    </location>
</feature>
<dbReference type="EMBL" id="CP101717">
    <property type="protein sequence ID" value="WLD59268.1"/>
    <property type="molecule type" value="Genomic_DNA"/>
</dbReference>
<protein>
    <submittedName>
        <fullName evidence="7">Methyl-accepting chemotaxis protein</fullName>
    </submittedName>
</protein>
<evidence type="ECO:0000259" key="6">
    <source>
        <dbReference type="PROSITE" id="PS50111"/>
    </source>
</evidence>
<organism evidence="7">
    <name type="scientific">Salinispirillum sp. LH 10-3-1</name>
    <dbReference type="NCBI Taxonomy" id="2952525"/>
    <lineage>
        <taxon>Bacteria</taxon>
        <taxon>Pseudomonadati</taxon>
        <taxon>Pseudomonadota</taxon>
        <taxon>Gammaproteobacteria</taxon>
        <taxon>Oceanospirillales</taxon>
        <taxon>Saccharospirillaceae</taxon>
        <taxon>Salinispirillum</taxon>
    </lineage>
</organism>
<reference evidence="7" key="1">
    <citation type="submission" date="2022-07" db="EMBL/GenBank/DDBJ databases">
        <title>Complete genome sequence of Salinispirillum sp. LH10-3-1 capable of multiple carbohydrate inversion isolated from a soda lake.</title>
        <authorList>
            <person name="Liu J."/>
            <person name="Zhai Y."/>
            <person name="Zhang H."/>
            <person name="Yang H."/>
            <person name="Qu J."/>
            <person name="Li J."/>
        </authorList>
    </citation>
    <scope>NUCLEOTIDE SEQUENCE</scope>
    <source>
        <strain evidence="7">LH 10-3-1</strain>
    </source>
</reference>
<dbReference type="RefSeq" id="WP_304996559.1">
    <property type="nucleotide sequence ID" value="NZ_CP101717.1"/>
</dbReference>
<dbReference type="AlphaFoldDB" id="A0AB38YIM5"/>
<dbReference type="PANTHER" id="PTHR32089">
    <property type="entry name" value="METHYL-ACCEPTING CHEMOTAXIS PROTEIN MCPB"/>
    <property type="match status" value="1"/>
</dbReference>
<dbReference type="PRINTS" id="PR00260">
    <property type="entry name" value="CHEMTRNSDUCR"/>
</dbReference>
<dbReference type="GO" id="GO:0007165">
    <property type="term" value="P:signal transduction"/>
    <property type="evidence" value="ECO:0007669"/>
    <property type="project" value="UniProtKB-KW"/>
</dbReference>
<dbReference type="PROSITE" id="PS50111">
    <property type="entry name" value="CHEMOTAXIS_TRANSDUC_2"/>
    <property type="match status" value="1"/>
</dbReference>
<evidence type="ECO:0000256" key="1">
    <source>
        <dbReference type="ARBA" id="ARBA00004370"/>
    </source>
</evidence>
<keyword evidence="2 4" id="KW-0807">Transducer</keyword>
<dbReference type="InterPro" id="IPR004089">
    <property type="entry name" value="MCPsignal_dom"/>
</dbReference>
<evidence type="ECO:0000256" key="3">
    <source>
        <dbReference type="ARBA" id="ARBA00029447"/>
    </source>
</evidence>
<evidence type="ECO:0000256" key="5">
    <source>
        <dbReference type="SAM" id="Phobius"/>
    </source>
</evidence>
<dbReference type="GO" id="GO:0006935">
    <property type="term" value="P:chemotaxis"/>
    <property type="evidence" value="ECO:0007669"/>
    <property type="project" value="InterPro"/>
</dbReference>
<dbReference type="Gene3D" id="1.10.287.950">
    <property type="entry name" value="Methyl-accepting chemotaxis protein"/>
    <property type="match status" value="1"/>
</dbReference>
<evidence type="ECO:0000256" key="4">
    <source>
        <dbReference type="PROSITE-ProRule" id="PRU00284"/>
    </source>
</evidence>
<dbReference type="GO" id="GO:0004888">
    <property type="term" value="F:transmembrane signaling receptor activity"/>
    <property type="evidence" value="ECO:0007669"/>
    <property type="project" value="InterPro"/>
</dbReference>
<keyword evidence="5" id="KW-0812">Transmembrane</keyword>
<keyword evidence="5" id="KW-1133">Transmembrane helix</keyword>
<gene>
    <name evidence="7" type="ORF">NFC81_05675</name>
</gene>
<evidence type="ECO:0000256" key="2">
    <source>
        <dbReference type="ARBA" id="ARBA00023224"/>
    </source>
</evidence>
<comment type="similarity">
    <text evidence="3">Belongs to the methyl-accepting chemotaxis (MCP) protein family.</text>
</comment>
<keyword evidence="5" id="KW-0472">Membrane</keyword>
<dbReference type="PANTHER" id="PTHR32089:SF112">
    <property type="entry name" value="LYSOZYME-LIKE PROTEIN-RELATED"/>
    <property type="match status" value="1"/>
</dbReference>
<name>A0AB38YIM5_9GAMM</name>
<dbReference type="SUPFAM" id="SSF58104">
    <property type="entry name" value="Methyl-accepting chemotaxis protein (MCP) signaling domain"/>
    <property type="match status" value="1"/>
</dbReference>